<gene>
    <name evidence="1" type="ORF">GCM10008024_19930</name>
    <name evidence="2" type="ORF">SAMN05444006_10947</name>
</gene>
<dbReference type="GO" id="GO:0003688">
    <property type="term" value="F:DNA replication origin binding"/>
    <property type="evidence" value="ECO:0007669"/>
    <property type="project" value="TreeGrafter"/>
</dbReference>
<accession>A0AAN4ZZI9</accession>
<dbReference type="Gene3D" id="3.40.50.300">
    <property type="entry name" value="P-loop containing nucleotide triphosphate hydrolases"/>
    <property type="match status" value="1"/>
</dbReference>
<reference evidence="1" key="1">
    <citation type="journal article" date="2014" name="Int. J. Syst. Evol. Microbiol.">
        <title>Complete genome sequence of Corynebacterium casei LMG S-19264T (=DSM 44701T), isolated from a smear-ripened cheese.</title>
        <authorList>
            <consortium name="US DOE Joint Genome Institute (JGI-PGF)"/>
            <person name="Walter F."/>
            <person name="Albersmeier A."/>
            <person name="Kalinowski J."/>
            <person name="Ruckert C."/>
        </authorList>
    </citation>
    <scope>NUCLEOTIDE SEQUENCE</scope>
    <source>
        <strain evidence="1">CGMCC 1.10859</strain>
    </source>
</reference>
<keyword evidence="3" id="KW-1185">Reference proteome</keyword>
<name>A0AAN4ZZI9_9RHOB</name>
<dbReference type="GO" id="GO:0005886">
    <property type="term" value="C:plasma membrane"/>
    <property type="evidence" value="ECO:0007669"/>
    <property type="project" value="TreeGrafter"/>
</dbReference>
<dbReference type="Proteomes" id="UP000634647">
    <property type="component" value="Unassembled WGS sequence"/>
</dbReference>
<dbReference type="InterPro" id="IPR027417">
    <property type="entry name" value="P-loop_NTPase"/>
</dbReference>
<dbReference type="PANTHER" id="PTHR30050">
    <property type="entry name" value="CHROMOSOMAL REPLICATION INITIATOR PROTEIN DNAA"/>
    <property type="match status" value="1"/>
</dbReference>
<dbReference type="RefSeq" id="WP_035845276.1">
    <property type="nucleotide sequence ID" value="NZ_BNAB01000008.1"/>
</dbReference>
<dbReference type="EMBL" id="FNOB01000009">
    <property type="protein sequence ID" value="SDX03453.1"/>
    <property type="molecule type" value="Genomic_DNA"/>
</dbReference>
<dbReference type="EMBL" id="BNAB01000008">
    <property type="protein sequence ID" value="GHE02015.1"/>
    <property type="molecule type" value="Genomic_DNA"/>
</dbReference>
<dbReference type="Proteomes" id="UP000199541">
    <property type="component" value="Unassembled WGS sequence"/>
</dbReference>
<comment type="caution">
    <text evidence="1">The sequence shown here is derived from an EMBL/GenBank/DDBJ whole genome shotgun (WGS) entry which is preliminary data.</text>
</comment>
<evidence type="ECO:0000313" key="3">
    <source>
        <dbReference type="Proteomes" id="UP000199541"/>
    </source>
</evidence>
<protein>
    <submittedName>
        <fullName evidence="2">DnaA protein</fullName>
    </submittedName>
</protein>
<proteinExistence type="predicted"/>
<dbReference type="PANTHER" id="PTHR30050:SF5">
    <property type="entry name" value="DNAA REGULATORY INACTIVATOR HDA"/>
    <property type="match status" value="1"/>
</dbReference>
<reference evidence="2 3" key="2">
    <citation type="submission" date="2016-10" db="EMBL/GenBank/DDBJ databases">
        <authorList>
            <person name="Varghese N."/>
            <person name="Submissions S."/>
        </authorList>
    </citation>
    <scope>NUCLEOTIDE SEQUENCE [LARGE SCALE GENOMIC DNA]</scope>
    <source>
        <strain evidence="2 3">DSM 24802</strain>
    </source>
</reference>
<dbReference type="SUPFAM" id="SSF52540">
    <property type="entry name" value="P-loop containing nucleoside triphosphate hydrolases"/>
    <property type="match status" value="1"/>
</dbReference>
<evidence type="ECO:0000313" key="4">
    <source>
        <dbReference type="Proteomes" id="UP000634647"/>
    </source>
</evidence>
<reference evidence="1" key="3">
    <citation type="submission" date="2023-06" db="EMBL/GenBank/DDBJ databases">
        <authorList>
            <person name="Sun Q."/>
            <person name="Zhou Y."/>
        </authorList>
    </citation>
    <scope>NUCLEOTIDE SEQUENCE</scope>
    <source>
        <strain evidence="1">CGMCC 1.10859</strain>
    </source>
</reference>
<evidence type="ECO:0000313" key="2">
    <source>
        <dbReference type="EMBL" id="SDX03453.1"/>
    </source>
</evidence>
<evidence type="ECO:0000313" key="1">
    <source>
        <dbReference type="EMBL" id="GHE02015.1"/>
    </source>
</evidence>
<sequence length="226" mass="24215">MAEQLTFDLPMREALGREDFFVSEANAVALAALDDWPNWPQGKMALIGPPGAGKTHLAHVWAAEARARILPAQALTRTDLPTLGPAVGIEDADEIAGQPAAEEALFHLHNLTAAQGGRLLLTAKTPPNRWPLTLPDLASRMQATALARLDPPDDALLTAVLMKLFADRQLAVPPSVLTYVATRIDRSFAAARVAVERIDALALAARRPITRPLAARALDLEAPDTP</sequence>
<organism evidence="1 4">
    <name type="scientific">Allgaiera indica</name>
    <dbReference type="NCBI Taxonomy" id="765699"/>
    <lineage>
        <taxon>Bacteria</taxon>
        <taxon>Pseudomonadati</taxon>
        <taxon>Pseudomonadota</taxon>
        <taxon>Alphaproteobacteria</taxon>
        <taxon>Rhodobacterales</taxon>
        <taxon>Paracoccaceae</taxon>
        <taxon>Allgaiera</taxon>
    </lineage>
</organism>
<dbReference type="Gene3D" id="1.10.8.60">
    <property type="match status" value="1"/>
</dbReference>
<dbReference type="GO" id="GO:0006270">
    <property type="term" value="P:DNA replication initiation"/>
    <property type="evidence" value="ECO:0007669"/>
    <property type="project" value="TreeGrafter"/>
</dbReference>
<dbReference type="AlphaFoldDB" id="A0AAN4ZZI9"/>